<keyword evidence="1" id="KW-0560">Oxidoreductase</keyword>
<dbReference type="EMBL" id="CABPSQ010000005">
    <property type="protein sequence ID" value="VVE69475.1"/>
    <property type="molecule type" value="Genomic_DNA"/>
</dbReference>
<dbReference type="Pfam" id="PF13738">
    <property type="entry name" value="Pyr_redox_3"/>
    <property type="match status" value="1"/>
</dbReference>
<dbReference type="NCBIfam" id="NF040505">
    <property type="entry name" value="ArsO_flavin_mono"/>
    <property type="match status" value="1"/>
</dbReference>
<dbReference type="PRINTS" id="PR00469">
    <property type="entry name" value="PNDRDTASEII"/>
</dbReference>
<dbReference type="PRINTS" id="PR00368">
    <property type="entry name" value="FADPNR"/>
</dbReference>
<reference evidence="3 4" key="1">
    <citation type="submission" date="2019-08" db="EMBL/GenBank/DDBJ databases">
        <authorList>
            <person name="Peeters C."/>
        </authorList>
    </citation>
    <scope>NUCLEOTIDE SEQUENCE [LARGE SCALE GENOMIC DNA]</scope>
    <source>
        <strain evidence="3 4">LMG 31118</strain>
    </source>
</reference>
<dbReference type="GO" id="GO:0050660">
    <property type="term" value="F:flavin adenine dinucleotide binding"/>
    <property type="evidence" value="ECO:0007669"/>
    <property type="project" value="TreeGrafter"/>
</dbReference>
<dbReference type="InterPro" id="IPR050982">
    <property type="entry name" value="Auxin_biosynth/cation_transpt"/>
</dbReference>
<feature type="region of interest" description="Disordered" evidence="2">
    <location>
        <begin position="1"/>
        <end position="26"/>
    </location>
</feature>
<dbReference type="InterPro" id="IPR036188">
    <property type="entry name" value="FAD/NAD-bd_sf"/>
</dbReference>
<keyword evidence="4" id="KW-1185">Reference proteome</keyword>
<organism evidence="3 4">
    <name type="scientific">Pandoraea captiosa</name>
    <dbReference type="NCBI Taxonomy" id="2508302"/>
    <lineage>
        <taxon>Bacteria</taxon>
        <taxon>Pseudomonadati</taxon>
        <taxon>Pseudomonadota</taxon>
        <taxon>Betaproteobacteria</taxon>
        <taxon>Burkholderiales</taxon>
        <taxon>Burkholderiaceae</taxon>
        <taxon>Pandoraea</taxon>
    </lineage>
</organism>
<evidence type="ECO:0000256" key="2">
    <source>
        <dbReference type="SAM" id="MobiDB-lite"/>
    </source>
</evidence>
<dbReference type="Gene3D" id="3.50.50.60">
    <property type="entry name" value="FAD/NAD(P)-binding domain"/>
    <property type="match status" value="1"/>
</dbReference>
<dbReference type="Proteomes" id="UP000414136">
    <property type="component" value="Unassembled WGS sequence"/>
</dbReference>
<dbReference type="SUPFAM" id="SSF51905">
    <property type="entry name" value="FAD/NAD(P)-binding domain"/>
    <property type="match status" value="1"/>
</dbReference>
<dbReference type="GO" id="GO:0004497">
    <property type="term" value="F:monooxygenase activity"/>
    <property type="evidence" value="ECO:0007669"/>
    <property type="project" value="TreeGrafter"/>
</dbReference>
<evidence type="ECO:0000256" key="1">
    <source>
        <dbReference type="ARBA" id="ARBA00023002"/>
    </source>
</evidence>
<dbReference type="PANTHER" id="PTHR43539">
    <property type="entry name" value="FLAVIN-BINDING MONOOXYGENASE-LIKE PROTEIN (AFU_ORTHOLOGUE AFUA_4G09220)"/>
    <property type="match status" value="1"/>
</dbReference>
<name>A0A5E5AAC5_9BURK</name>
<dbReference type="PANTHER" id="PTHR43539:SF78">
    <property type="entry name" value="FLAVIN-CONTAINING MONOOXYGENASE"/>
    <property type="match status" value="1"/>
</dbReference>
<evidence type="ECO:0000313" key="3">
    <source>
        <dbReference type="EMBL" id="VVE69475.1"/>
    </source>
</evidence>
<dbReference type="AlphaFoldDB" id="A0A5E5AAC5"/>
<gene>
    <name evidence="3" type="ORF">PCA31118_03230</name>
</gene>
<protein>
    <submittedName>
        <fullName evidence="3">Pyridine nucleotide-disulfide oxidoreductase</fullName>
    </submittedName>
</protein>
<proteinExistence type="predicted"/>
<feature type="compositionally biased region" description="Low complexity" evidence="2">
    <location>
        <begin position="11"/>
        <end position="26"/>
    </location>
</feature>
<accession>A0A5E5AAC5</accession>
<evidence type="ECO:0000313" key="4">
    <source>
        <dbReference type="Proteomes" id="UP000414136"/>
    </source>
</evidence>
<sequence>MSSRDTALHRTSQTSQTSSVSGMSDMSEVSMRRIDTLVIGGGQSALATAYFLRRWKVNYIVLDDQMSAGGAWQRAWPSLQLFSPAQWSSLPGWPMRGGEAHYPSRDEAVAYLRAYEARYEVPVVRPVSVTGVFAQDAGLKVRTDRGDWLAQTVVSATGSWRSPYVPTYPGQAVFRGRQMHSAEYAGPEALQGLRVLVVGGGNSGAQIYAEVSRLCDATWVTLSPPSYLPDDVDGRVLFERATARWQAAQRGLPDPYPDSGLGHIVMVPSVLAARERGVLRTVRPFVRFVEDGVVWENGTRSHVDVVIWCTGFRPSLTHLQPLSIVNADGRIRVAGTRSIDEPRLWLVGYGEWTGYASATLIGVMRSARATAQEIVAHLEARTSGTT</sequence>